<sequence length="384" mass="40234">MAASTLIYALSVVLLTVSPLLAGLYVDQVKLSISEVGWILSIEQSGAVVGALFAFWATSRLRWKTLIILASIVAILANVATGWMAGFAALAVTRFVSGMASNTVTLVTSCLLARSPQPDRAFGAGLLVSCVINALWVWLLNTARQTLGYEATIGSGALLFAIAILLSLFLPKDASGSKETSQFGAATTSDRTGSAWPARAGLAGLVLFGISLNIVWGFVERLGSANGLSSNDVAWALGLGLLTSGLGALAPALLGDAGSRVRMLFITTFVLFTGLSLTWWSHDVIMFTVSVSLLAGAWNMGLAYYMAQTSSNDGSGHYTRAIYIAIAASQSLGPALAAVLLERAKLVSVLVVSPIPAAIALGLVVLAARNNRQIWTRRSIQNAR</sequence>
<gene>
    <name evidence="1" type="ORF">QPK29_032810</name>
</gene>
<evidence type="ECO:0000313" key="1">
    <source>
        <dbReference type="EMBL" id="MFJ1472510.1"/>
    </source>
</evidence>
<organism evidence="1 2">
    <name type="scientific">Massilia orientalis</name>
    <dbReference type="NCBI Taxonomy" id="3050128"/>
    <lineage>
        <taxon>Bacteria</taxon>
        <taxon>Pseudomonadati</taxon>
        <taxon>Pseudomonadota</taxon>
        <taxon>Betaproteobacteria</taxon>
        <taxon>Burkholderiales</taxon>
        <taxon>Oxalobacteraceae</taxon>
        <taxon>Telluria group</taxon>
        <taxon>Massilia</taxon>
    </lineage>
</organism>
<comment type="caution">
    <text evidence="1">The sequence shown here is derived from an EMBL/GenBank/DDBJ whole genome shotgun (WGS) entry which is preliminary data.</text>
</comment>
<evidence type="ECO:0000313" key="2">
    <source>
        <dbReference type="Proteomes" id="UP001168096"/>
    </source>
</evidence>
<dbReference type="Proteomes" id="UP001168096">
    <property type="component" value="Unassembled WGS sequence"/>
</dbReference>
<accession>A0ACC7MKA6</accession>
<proteinExistence type="predicted"/>
<reference evidence="1" key="1">
    <citation type="submission" date="2024-11" db="EMBL/GenBank/DDBJ databases">
        <title>Description of Massilia orientalis sp. nov., isolated from rhizosphere soil of Ageratina adenophora.</title>
        <authorList>
            <person name="Wang Y."/>
        </authorList>
    </citation>
    <scope>NUCLEOTIDE SEQUENCE</scope>
    <source>
        <strain evidence="1">YIM B02787</strain>
    </source>
</reference>
<dbReference type="EMBL" id="JASNRB020000052">
    <property type="protein sequence ID" value="MFJ1472510.1"/>
    <property type="molecule type" value="Genomic_DNA"/>
</dbReference>
<protein>
    <submittedName>
        <fullName evidence="1">MFS transporter</fullName>
    </submittedName>
</protein>
<name>A0ACC7MKA6_9BURK</name>
<keyword evidence="2" id="KW-1185">Reference proteome</keyword>